<dbReference type="RefSeq" id="WP_147279943.1">
    <property type="nucleotide sequence ID" value="NZ_UFXS01000001.1"/>
</dbReference>
<name>A0A376G0C5_9FLAO</name>
<evidence type="ECO:0000313" key="2">
    <source>
        <dbReference type="EMBL" id="STD52983.1"/>
    </source>
</evidence>
<feature type="chain" id="PRO_5016564611" description="DUF3829 domain-containing protein" evidence="1">
    <location>
        <begin position="21"/>
        <end position="384"/>
    </location>
</feature>
<organism evidence="2 3">
    <name type="scientific">Empedobacter falsenii</name>
    <dbReference type="NCBI Taxonomy" id="343874"/>
    <lineage>
        <taxon>Bacteria</taxon>
        <taxon>Pseudomonadati</taxon>
        <taxon>Bacteroidota</taxon>
        <taxon>Flavobacteriia</taxon>
        <taxon>Flavobacteriales</taxon>
        <taxon>Weeksellaceae</taxon>
        <taxon>Empedobacter</taxon>
    </lineage>
</organism>
<feature type="signal peptide" evidence="1">
    <location>
        <begin position="1"/>
        <end position="20"/>
    </location>
</feature>
<proteinExistence type="predicted"/>
<gene>
    <name evidence="2" type="ORF">NCTC13456_00197</name>
</gene>
<dbReference type="AlphaFoldDB" id="A0A376G0C5"/>
<sequence>MKKLLFTFLLTLFTSVQLFADGPFLYSLPFGSRAYPDDTILEKTKEKGIDYSTFEKYLLDNNIELGKKVGLLSELEVYFVLNDNQKSYFVDYKEKLKKSVGKKFGTKTPLNERFLIALMDDYDTESPKVEVYQKFVDENPQSKTMQFVNVFAYNFNLIWDDDKKDYSSMNDFKEKYQDNCLQNFESFNNDTSADIFSELEEIITLGYNCDYVLKCLAPANNRLDVLNQKTEFILNKIANAEPIPRMVVTPNASQIGLSAYEWLGEEMKLISSLKISDEEKILLNYFAVNETYNYINHVNNLYVLFDAIQKTPSQLAKSANNKSVEKTAAKDNWKKINQLYDVFKKNFQKDNEIAVDSSSNLDDLRNLIYSLYLNPKELSKVYQN</sequence>
<dbReference type="EMBL" id="UFXS01000001">
    <property type="protein sequence ID" value="STD52983.1"/>
    <property type="molecule type" value="Genomic_DNA"/>
</dbReference>
<accession>A0A376G0C5</accession>
<evidence type="ECO:0000256" key="1">
    <source>
        <dbReference type="SAM" id="SignalP"/>
    </source>
</evidence>
<evidence type="ECO:0008006" key="4">
    <source>
        <dbReference type="Google" id="ProtNLM"/>
    </source>
</evidence>
<keyword evidence="1" id="KW-0732">Signal</keyword>
<dbReference type="STRING" id="343874.GCA_000805695_02654"/>
<reference evidence="2 3" key="1">
    <citation type="submission" date="2018-06" db="EMBL/GenBank/DDBJ databases">
        <authorList>
            <consortium name="Pathogen Informatics"/>
            <person name="Doyle S."/>
        </authorList>
    </citation>
    <scope>NUCLEOTIDE SEQUENCE [LARGE SCALE GENOMIC DNA]</scope>
    <source>
        <strain evidence="2 3">NCTC13456</strain>
    </source>
</reference>
<dbReference type="Proteomes" id="UP000254737">
    <property type="component" value="Unassembled WGS sequence"/>
</dbReference>
<evidence type="ECO:0000313" key="3">
    <source>
        <dbReference type="Proteomes" id="UP000254737"/>
    </source>
</evidence>
<protein>
    <recommendedName>
        <fullName evidence="4">DUF3829 domain-containing protein</fullName>
    </recommendedName>
</protein>